<evidence type="ECO:0000256" key="1">
    <source>
        <dbReference type="ARBA" id="ARBA00004651"/>
    </source>
</evidence>
<feature type="transmembrane region" description="Helical" evidence="8">
    <location>
        <begin position="194"/>
        <end position="211"/>
    </location>
</feature>
<feature type="transmembrane region" description="Helical" evidence="8">
    <location>
        <begin position="147"/>
        <end position="165"/>
    </location>
</feature>
<evidence type="ECO:0000256" key="7">
    <source>
        <dbReference type="ARBA" id="ARBA00023136"/>
    </source>
</evidence>
<dbReference type="InterPro" id="IPR038731">
    <property type="entry name" value="RgtA/B/C-like"/>
</dbReference>
<evidence type="ECO:0000256" key="2">
    <source>
        <dbReference type="ARBA" id="ARBA00022475"/>
    </source>
</evidence>
<dbReference type="AlphaFoldDB" id="A0A1F7XKQ0"/>
<feature type="transmembrane region" description="Helical" evidence="8">
    <location>
        <begin position="218"/>
        <end position="238"/>
    </location>
</feature>
<dbReference type="Proteomes" id="UP000177382">
    <property type="component" value="Unassembled WGS sequence"/>
</dbReference>
<feature type="transmembrane region" description="Helical" evidence="8">
    <location>
        <begin position="397"/>
        <end position="417"/>
    </location>
</feature>
<evidence type="ECO:0000256" key="3">
    <source>
        <dbReference type="ARBA" id="ARBA00022676"/>
    </source>
</evidence>
<proteinExistence type="predicted"/>
<feature type="domain" description="Glycosyltransferase RgtA/B/C/D-like" evidence="9">
    <location>
        <begin position="73"/>
        <end position="233"/>
    </location>
</feature>
<feature type="transmembrane region" description="Helical" evidence="8">
    <location>
        <begin position="344"/>
        <end position="360"/>
    </location>
</feature>
<dbReference type="GO" id="GO:0009103">
    <property type="term" value="P:lipopolysaccharide biosynthetic process"/>
    <property type="evidence" value="ECO:0007669"/>
    <property type="project" value="UniProtKB-ARBA"/>
</dbReference>
<dbReference type="Pfam" id="PF13231">
    <property type="entry name" value="PMT_2"/>
    <property type="match status" value="1"/>
</dbReference>
<name>A0A1F7XKQ0_9BACT</name>
<keyword evidence="2" id="KW-1003">Cell membrane</keyword>
<evidence type="ECO:0000256" key="4">
    <source>
        <dbReference type="ARBA" id="ARBA00022679"/>
    </source>
</evidence>
<dbReference type="InterPro" id="IPR050297">
    <property type="entry name" value="LipidA_mod_glycosyltrf_83"/>
</dbReference>
<evidence type="ECO:0000313" key="10">
    <source>
        <dbReference type="EMBL" id="OGM15601.1"/>
    </source>
</evidence>
<comment type="caution">
    <text evidence="10">The sequence shown here is derived from an EMBL/GenBank/DDBJ whole genome shotgun (WGS) entry which is preliminary data.</text>
</comment>
<keyword evidence="6 8" id="KW-1133">Transmembrane helix</keyword>
<feature type="transmembrane region" description="Helical" evidence="8">
    <location>
        <begin position="318"/>
        <end position="337"/>
    </location>
</feature>
<dbReference type="GO" id="GO:0005886">
    <property type="term" value="C:plasma membrane"/>
    <property type="evidence" value="ECO:0007669"/>
    <property type="project" value="UniProtKB-SubCell"/>
</dbReference>
<gene>
    <name evidence="10" type="ORF">A2V97_00970</name>
</gene>
<feature type="transmembrane region" description="Helical" evidence="8">
    <location>
        <begin position="73"/>
        <end position="91"/>
    </location>
</feature>
<feature type="transmembrane region" description="Helical" evidence="8">
    <location>
        <begin position="97"/>
        <end position="115"/>
    </location>
</feature>
<feature type="transmembrane region" description="Helical" evidence="8">
    <location>
        <begin position="372"/>
        <end position="390"/>
    </location>
</feature>
<keyword evidence="5 8" id="KW-0812">Transmembrane</keyword>
<dbReference type="PANTHER" id="PTHR33908:SF11">
    <property type="entry name" value="MEMBRANE PROTEIN"/>
    <property type="match status" value="1"/>
</dbReference>
<organism evidence="10 11">
    <name type="scientific">Candidatus Woesebacteria bacterium RBG_16_42_24</name>
    <dbReference type="NCBI Taxonomy" id="1802485"/>
    <lineage>
        <taxon>Bacteria</taxon>
        <taxon>Candidatus Woeseibacteriota</taxon>
    </lineage>
</organism>
<evidence type="ECO:0000256" key="5">
    <source>
        <dbReference type="ARBA" id="ARBA00022692"/>
    </source>
</evidence>
<protein>
    <recommendedName>
        <fullName evidence="9">Glycosyltransferase RgtA/B/C/D-like domain-containing protein</fullName>
    </recommendedName>
</protein>
<reference evidence="10 11" key="1">
    <citation type="journal article" date="2016" name="Nat. Commun.">
        <title>Thousands of microbial genomes shed light on interconnected biogeochemical processes in an aquifer system.</title>
        <authorList>
            <person name="Anantharaman K."/>
            <person name="Brown C.T."/>
            <person name="Hug L.A."/>
            <person name="Sharon I."/>
            <person name="Castelle C.J."/>
            <person name="Probst A.J."/>
            <person name="Thomas B.C."/>
            <person name="Singh A."/>
            <person name="Wilkins M.J."/>
            <person name="Karaoz U."/>
            <person name="Brodie E.L."/>
            <person name="Williams K.H."/>
            <person name="Hubbard S.S."/>
            <person name="Banfield J.F."/>
        </authorList>
    </citation>
    <scope>NUCLEOTIDE SEQUENCE [LARGE SCALE GENOMIC DNA]</scope>
</reference>
<dbReference type="EMBL" id="MGFX01000002">
    <property type="protein sequence ID" value="OGM15601.1"/>
    <property type="molecule type" value="Genomic_DNA"/>
</dbReference>
<feature type="transmembrane region" description="Helical" evidence="8">
    <location>
        <begin position="6"/>
        <end position="24"/>
    </location>
</feature>
<keyword evidence="7 8" id="KW-0472">Membrane</keyword>
<keyword evidence="4" id="KW-0808">Transferase</keyword>
<evidence type="ECO:0000256" key="8">
    <source>
        <dbReference type="SAM" id="Phobius"/>
    </source>
</evidence>
<comment type="subcellular location">
    <subcellularLocation>
        <location evidence="1">Cell membrane</location>
        <topology evidence="1">Multi-pass membrane protein</topology>
    </subcellularLocation>
</comment>
<dbReference type="GO" id="GO:0016763">
    <property type="term" value="F:pentosyltransferase activity"/>
    <property type="evidence" value="ECO:0007669"/>
    <property type="project" value="TreeGrafter"/>
</dbReference>
<accession>A0A1F7XKQ0</accession>
<evidence type="ECO:0000259" key="9">
    <source>
        <dbReference type="Pfam" id="PF13231"/>
    </source>
</evidence>
<dbReference type="PANTHER" id="PTHR33908">
    <property type="entry name" value="MANNOSYLTRANSFERASE YKCB-RELATED"/>
    <property type="match status" value="1"/>
</dbReference>
<evidence type="ECO:0000256" key="6">
    <source>
        <dbReference type="ARBA" id="ARBA00022989"/>
    </source>
</evidence>
<evidence type="ECO:0000313" key="11">
    <source>
        <dbReference type="Proteomes" id="UP000177382"/>
    </source>
</evidence>
<keyword evidence="3" id="KW-0328">Glycosyltransferase</keyword>
<feature type="transmembrane region" description="Helical" evidence="8">
    <location>
        <begin position="122"/>
        <end position="141"/>
    </location>
</feature>
<dbReference type="STRING" id="1802485.A2V97_00970"/>
<sequence>MKRFINVNTILLFILFLAAFLRLWKLGTIPPHLTADEAALGYNAYSILKTGKDFWGTSFPIIFKSFGDYTPGLYVYLAAPLIAILGLNEFSVRFPNAIFGVIIVYFVFLIARIIFEKAKYKNFERTALYAGFLAAINPWLIQFSRGAWVPNLALALTLVGIYFFLKSLEKSKFLLVSAIFFGLTLISYQGAKLSTAVVVAILGILFFKELIGFDKKILLGSFGVGLILSLPILVSIYAGQAGRLSVVSVFSYSRPQEDIQKILEQGNEQAGGITTLAFHTETLNWARVIAGKWFNHFSGRFLFFEGDWNNPRHSPPNMGMFLLADSILILAGLVKFVRNIKNKYFLFILLWLVLAPIPSILSRDPVHGVRSIQMVIPLIVVSSLALYGFFEKLFKGTLIKIAVLAFVALYFLNYLYYLDSYFVHLPTHSAKYWEYGYREAVEYLKESGLDSREIVFQQSYAQPFIYFLFYWKEDSREFWESAVYEPSSVGDVGLVSEYKNLSFQFLSWPFKFPSGTVVVADEVVAPKDRVLVDYRILEEVLRPDGSLAFLIMEAK</sequence>